<reference evidence="1 2" key="1">
    <citation type="submission" date="2024-06" db="EMBL/GenBank/DDBJ databases">
        <title>Genomic Encyclopedia of Type Strains, Phase V (KMG-V): Genome sequencing to study the core and pangenomes of soil and plant-associated prokaryotes.</title>
        <authorList>
            <person name="Whitman W."/>
        </authorList>
    </citation>
    <scope>NUCLEOTIDE SEQUENCE [LARGE SCALE GENOMIC DNA]</scope>
    <source>
        <strain evidence="1 2">NE40</strain>
    </source>
</reference>
<evidence type="ECO:0000313" key="1">
    <source>
        <dbReference type="EMBL" id="MET4757395.1"/>
    </source>
</evidence>
<proteinExistence type="predicted"/>
<name>A0ABV2SI18_9GAMM</name>
<dbReference type="Gene3D" id="2.130.10.10">
    <property type="entry name" value="YVTN repeat-like/Quinoprotein amine dehydrogenase"/>
    <property type="match status" value="1"/>
</dbReference>
<dbReference type="Gene3D" id="2.60.120.260">
    <property type="entry name" value="Galactose-binding domain-like"/>
    <property type="match status" value="1"/>
</dbReference>
<evidence type="ECO:0000313" key="2">
    <source>
        <dbReference type="Proteomes" id="UP001549366"/>
    </source>
</evidence>
<organism evidence="1 2">
    <name type="scientific">Endozoicomonas lisbonensis</name>
    <dbReference type="NCBI Taxonomy" id="3120522"/>
    <lineage>
        <taxon>Bacteria</taxon>
        <taxon>Pseudomonadati</taxon>
        <taxon>Pseudomonadota</taxon>
        <taxon>Gammaproteobacteria</taxon>
        <taxon>Oceanospirillales</taxon>
        <taxon>Endozoicomonadaceae</taxon>
        <taxon>Endozoicomonas</taxon>
    </lineage>
</organism>
<dbReference type="SUPFAM" id="SSF50969">
    <property type="entry name" value="YVTN repeat-like/Quinoprotein amine dehydrogenase"/>
    <property type="match status" value="1"/>
</dbReference>
<protein>
    <submittedName>
        <fullName evidence="1">Uncharacterized protein</fullName>
    </submittedName>
</protein>
<dbReference type="EMBL" id="JBEWTB010000002">
    <property type="protein sequence ID" value="MET4757395.1"/>
    <property type="molecule type" value="Genomic_DNA"/>
</dbReference>
<dbReference type="InterPro" id="IPR015943">
    <property type="entry name" value="WD40/YVTN_repeat-like_dom_sf"/>
</dbReference>
<accession>A0ABV2SI18</accession>
<comment type="caution">
    <text evidence="1">The sequence shown here is derived from an EMBL/GenBank/DDBJ whole genome shotgun (WGS) entry which is preliminary data.</text>
</comment>
<gene>
    <name evidence="1" type="ORF">V5J35_002587</name>
</gene>
<keyword evidence="2" id="KW-1185">Reference proteome</keyword>
<dbReference type="RefSeq" id="WP_354007554.1">
    <property type="nucleotide sequence ID" value="NZ_JBEWTA010000001.1"/>
</dbReference>
<dbReference type="InterPro" id="IPR011044">
    <property type="entry name" value="Quino_amine_DH_bsu"/>
</dbReference>
<dbReference type="Proteomes" id="UP001549366">
    <property type="component" value="Unassembled WGS sequence"/>
</dbReference>
<sequence length="1147" mass="127266">MKHATSLHFAHNPLSRALKACLPIGMGIMLTTSGLASANAEVPAEQQLDGSIMLTSWEYNGDKAGAVAAAQVSGLYAVAGEADNSIEIRNIAEQLKSAISHDELLKVLPEADLDKGICGMTFTPSGRFLFFAVCGKGKADDAVMAFNTNTKELSVFDRVSLSDGDAGIGMTYFKDQLFVGSDKGIYVYEAGRNTVYEGGARGRTRQISSRTPVTGMTMDLMEGQLYATTEDGMYRLDGRNLKQVAKAENLQSVTMGRVYGGEDNSGLYLLQNDGEEARILTVSLEELRKGKSVELSVYTDKVSAELQDIAATADGRMLLAQEQVQVMFDSSDSRLSYEEWLHDELDEYLKAIKSLIVDGDIEGTNNLAGGHSGQITRMLLRDSANGTPIADNVGWAMYLLMAIDQVKNDPDIEILLERIIETHAGLSEHLYGGTRTVDGHFVRVYNRDGLPNPGVNGRGYLSSQPQVYVSMKYLPAAYKAAELYPDNEKFKVYAEYLRQLVKRSSDTIRAEQRITWTLDDHGPLDINNLMANETWIFGDIGAAQDPYVSTDYEAYSYHRDSFRTDDWLKGEPTIMASHAAFIVNGATLILNHHFDGEGWLEQNHNYYATTMAATDEMGAPYFGGFSAGSHPSCRGGNKNKLPACGYYNDGPSDRPNQFLHFPAVLGFGQHGFSASSVGGYMAYRDGRRQEMYNAAGGDPINMLSRWSMDFPEYGADGIGIADFWFGGIGLVETIKPGTVEKFRGDFYRPYVKEEDGQLIYSNMTPRRVVGIDADGTRTDYGFQMAPYTLPQTHAEYDVIDPEGDWIELEDLVAQLDGKPMRFTNPHFARDLDNWTVLGNGNAEVIDGIGSKAVALTANGETAISQPLELAMDLDDTRFVVRAMGQTLNADNGEGYLRLRWSEDDDLANVVGETEISDKLNADNQQQSFMIKTHKPRGANYLHIEYVATGDSDQFAFENIAVMRRGADAGLENGDFSEGDQHWTVRGGAKVERNRKMATAGDRVLKFSRRAGQQGWQNVTRDIDISQDPLGTRYLFRFDANTVGEDFKFEVVAEAFDRNGQRMVERRDIGDILPGHEGEYTFTLRKRPDYDYLTLTFRMRRNDRNSKGTAEVYVDNFRMDLERVFDEADCIEGSATACMPTRLDLSSR</sequence>